<dbReference type="AlphaFoldDB" id="A0A0P8BMU8"/>
<dbReference type="EMBL" id="LJSX01000011">
    <property type="protein sequence ID" value="KPQ10952.1"/>
    <property type="molecule type" value="Genomic_DNA"/>
</dbReference>
<dbReference type="RefSeq" id="WP_074445500.1">
    <property type="nucleotide sequence ID" value="NZ_FMBM01000002.1"/>
</dbReference>
<evidence type="ECO:0000256" key="1">
    <source>
        <dbReference type="SAM" id="MobiDB-lite"/>
    </source>
</evidence>
<accession>A0A0P8BMU8</accession>
<feature type="compositionally biased region" description="Basic and acidic residues" evidence="1">
    <location>
        <begin position="54"/>
        <end position="63"/>
    </location>
</feature>
<dbReference type="Proteomes" id="UP000182800">
    <property type="component" value="Unassembled WGS sequence"/>
</dbReference>
<keyword evidence="5" id="KW-1185">Reference proteome</keyword>
<gene>
    <name evidence="3" type="ORF">GA0071312_2876</name>
    <name evidence="2" type="ORF">HLUCCO17_08560</name>
</gene>
<dbReference type="STRING" id="1653334.GA0071312_2876"/>
<proteinExistence type="predicted"/>
<dbReference type="Proteomes" id="UP000050497">
    <property type="component" value="Unassembled WGS sequence"/>
</dbReference>
<evidence type="ECO:0000313" key="3">
    <source>
        <dbReference type="EMBL" id="SCC81905.1"/>
    </source>
</evidence>
<dbReference type="OrthoDB" id="8162801at2"/>
<evidence type="ECO:0000313" key="4">
    <source>
        <dbReference type="Proteomes" id="UP000050497"/>
    </source>
</evidence>
<sequence length="70" mass="7813">MTDERNDTIILTSALLAGLDHARQSEPEQPSRQDLATRIIAEWLLARGHLRGQGFDEGKRPDDLNTGNDD</sequence>
<name>A0A0P8BMU8_9HYPH</name>
<evidence type="ECO:0000313" key="2">
    <source>
        <dbReference type="EMBL" id="KPQ10952.1"/>
    </source>
</evidence>
<feature type="region of interest" description="Disordered" evidence="1">
    <location>
        <begin position="51"/>
        <end position="70"/>
    </location>
</feature>
<evidence type="ECO:0000313" key="5">
    <source>
        <dbReference type="Proteomes" id="UP000182800"/>
    </source>
</evidence>
<protein>
    <submittedName>
        <fullName evidence="2">Uncharacterized protein</fullName>
    </submittedName>
</protein>
<reference evidence="3 5" key="2">
    <citation type="submission" date="2016-08" db="EMBL/GenBank/DDBJ databases">
        <authorList>
            <person name="Varghese N."/>
            <person name="Submissions Spin"/>
        </authorList>
    </citation>
    <scope>NUCLEOTIDE SEQUENCE [LARGE SCALE GENOMIC DNA]</scope>
    <source>
        <strain evidence="3 5">HL-109</strain>
    </source>
</reference>
<comment type="caution">
    <text evidence="2">The sequence shown here is derived from an EMBL/GenBank/DDBJ whole genome shotgun (WGS) entry which is preliminary data.</text>
</comment>
<reference evidence="2 4" key="1">
    <citation type="submission" date="2015-09" db="EMBL/GenBank/DDBJ databases">
        <title>Identification and resolution of microdiversity through metagenomic sequencing of parallel consortia.</title>
        <authorList>
            <person name="Nelson W.C."/>
            <person name="Romine M.F."/>
            <person name="Lindemann S.R."/>
        </authorList>
    </citation>
    <scope>NUCLEOTIDE SEQUENCE [LARGE SCALE GENOMIC DNA]</scope>
    <source>
        <strain evidence="2">HL-109</strain>
    </source>
</reference>
<organism evidence="2 4">
    <name type="scientific">Saliniramus fredricksonii</name>
    <dbReference type="NCBI Taxonomy" id="1653334"/>
    <lineage>
        <taxon>Bacteria</taxon>
        <taxon>Pseudomonadati</taxon>
        <taxon>Pseudomonadota</taxon>
        <taxon>Alphaproteobacteria</taxon>
        <taxon>Hyphomicrobiales</taxon>
        <taxon>Salinarimonadaceae</taxon>
        <taxon>Saliniramus</taxon>
    </lineage>
</organism>
<dbReference type="EMBL" id="FMBM01000002">
    <property type="protein sequence ID" value="SCC81905.1"/>
    <property type="molecule type" value="Genomic_DNA"/>
</dbReference>